<accession>A0AAN6RQM4</accession>
<dbReference type="EMBL" id="MU855910">
    <property type="protein sequence ID" value="KAK3898596.1"/>
    <property type="molecule type" value="Genomic_DNA"/>
</dbReference>
<comment type="caution">
    <text evidence="1">The sequence shown here is derived from an EMBL/GenBank/DDBJ whole genome shotgun (WGS) entry which is preliminary data.</text>
</comment>
<organism evidence="1 2">
    <name type="scientific">Staphylotrichum tortipilum</name>
    <dbReference type="NCBI Taxonomy" id="2831512"/>
    <lineage>
        <taxon>Eukaryota</taxon>
        <taxon>Fungi</taxon>
        <taxon>Dikarya</taxon>
        <taxon>Ascomycota</taxon>
        <taxon>Pezizomycotina</taxon>
        <taxon>Sordariomycetes</taxon>
        <taxon>Sordariomycetidae</taxon>
        <taxon>Sordariales</taxon>
        <taxon>Chaetomiaceae</taxon>
        <taxon>Staphylotrichum</taxon>
    </lineage>
</organism>
<dbReference type="Proteomes" id="UP001303889">
    <property type="component" value="Unassembled WGS sequence"/>
</dbReference>
<proteinExistence type="predicted"/>
<name>A0AAN6RQM4_9PEZI</name>
<protein>
    <submittedName>
        <fullName evidence="1">Uncharacterized protein</fullName>
    </submittedName>
</protein>
<evidence type="ECO:0000313" key="1">
    <source>
        <dbReference type="EMBL" id="KAK3898596.1"/>
    </source>
</evidence>
<sequence>MDRLGIPMPPPITRTSPRDTNVAFRHAPRRDPVQLRGLRMPAPTPVAALVAGTGRADEALDRLHAMMVMGPFSSFRGARQLAGDVEDALAGQARRLREIAGLLADEEWREGYLRRMRDAMRPYWIRKIGWVWEEAQETFSKRIKAEMEKWMGLVKALFEGLTWQRNRFARLWGREPHDGGVIEVAKAIAKMDRAMGDFPRI</sequence>
<reference evidence="1" key="2">
    <citation type="submission" date="2023-05" db="EMBL/GenBank/DDBJ databases">
        <authorList>
            <consortium name="Lawrence Berkeley National Laboratory"/>
            <person name="Steindorff A."/>
            <person name="Hensen N."/>
            <person name="Bonometti L."/>
            <person name="Westerberg I."/>
            <person name="Brannstrom I.O."/>
            <person name="Guillou S."/>
            <person name="Cros-Aarteil S."/>
            <person name="Calhoun S."/>
            <person name="Haridas S."/>
            <person name="Kuo A."/>
            <person name="Mondo S."/>
            <person name="Pangilinan J."/>
            <person name="Riley R."/>
            <person name="Labutti K."/>
            <person name="Andreopoulos B."/>
            <person name="Lipzen A."/>
            <person name="Chen C."/>
            <person name="Yanf M."/>
            <person name="Daum C."/>
            <person name="Ng V."/>
            <person name="Clum A."/>
            <person name="Ohm R."/>
            <person name="Martin F."/>
            <person name="Silar P."/>
            <person name="Natvig D."/>
            <person name="Lalanne C."/>
            <person name="Gautier V."/>
            <person name="Ament-Velasquez S.L."/>
            <person name="Kruys A."/>
            <person name="Hutchinson M.I."/>
            <person name="Powell A.J."/>
            <person name="Barry K."/>
            <person name="Miller A.N."/>
            <person name="Grigoriev I.V."/>
            <person name="Debuchy R."/>
            <person name="Gladieux P."/>
            <person name="Thoren M.H."/>
            <person name="Johannesson H."/>
        </authorList>
    </citation>
    <scope>NUCLEOTIDE SEQUENCE</scope>
    <source>
        <strain evidence="1">CBS 103.79</strain>
    </source>
</reference>
<gene>
    <name evidence="1" type="ORF">C8A05DRAFT_37811</name>
</gene>
<dbReference type="AlphaFoldDB" id="A0AAN6RQM4"/>
<keyword evidence="2" id="KW-1185">Reference proteome</keyword>
<evidence type="ECO:0000313" key="2">
    <source>
        <dbReference type="Proteomes" id="UP001303889"/>
    </source>
</evidence>
<reference evidence="1" key="1">
    <citation type="journal article" date="2023" name="Mol. Phylogenet. Evol.">
        <title>Genome-scale phylogeny and comparative genomics of the fungal order Sordariales.</title>
        <authorList>
            <person name="Hensen N."/>
            <person name="Bonometti L."/>
            <person name="Westerberg I."/>
            <person name="Brannstrom I.O."/>
            <person name="Guillou S."/>
            <person name="Cros-Aarteil S."/>
            <person name="Calhoun S."/>
            <person name="Haridas S."/>
            <person name="Kuo A."/>
            <person name="Mondo S."/>
            <person name="Pangilinan J."/>
            <person name="Riley R."/>
            <person name="LaButti K."/>
            <person name="Andreopoulos B."/>
            <person name="Lipzen A."/>
            <person name="Chen C."/>
            <person name="Yan M."/>
            <person name="Daum C."/>
            <person name="Ng V."/>
            <person name="Clum A."/>
            <person name="Steindorff A."/>
            <person name="Ohm R.A."/>
            <person name="Martin F."/>
            <person name="Silar P."/>
            <person name="Natvig D.O."/>
            <person name="Lalanne C."/>
            <person name="Gautier V."/>
            <person name="Ament-Velasquez S.L."/>
            <person name="Kruys A."/>
            <person name="Hutchinson M.I."/>
            <person name="Powell A.J."/>
            <person name="Barry K."/>
            <person name="Miller A.N."/>
            <person name="Grigoriev I.V."/>
            <person name="Debuchy R."/>
            <person name="Gladieux P."/>
            <person name="Hiltunen Thoren M."/>
            <person name="Johannesson H."/>
        </authorList>
    </citation>
    <scope>NUCLEOTIDE SEQUENCE</scope>
    <source>
        <strain evidence="1">CBS 103.79</strain>
    </source>
</reference>